<dbReference type="PANTHER" id="PTHR42855">
    <property type="entry name" value="ABC TRANSPORTER ATP-BINDING SUBUNIT"/>
    <property type="match status" value="1"/>
</dbReference>
<dbReference type="CDD" id="cd03221">
    <property type="entry name" value="ABCF_EF-3"/>
    <property type="match status" value="2"/>
</dbReference>
<dbReference type="PATRIC" id="fig|1046627.3.peg.1060"/>
<dbReference type="InterPro" id="IPR027417">
    <property type="entry name" value="P-loop_NTPase"/>
</dbReference>
<dbReference type="OrthoDB" id="1521973at2"/>
<feature type="domain" description="ABC transporter" evidence="6">
    <location>
        <begin position="2"/>
        <end position="260"/>
    </location>
</feature>
<dbReference type="PROSITE" id="PS00211">
    <property type="entry name" value="ABC_TRANSPORTER_1"/>
    <property type="match status" value="1"/>
</dbReference>
<keyword evidence="2" id="KW-0547">Nucleotide-binding</keyword>
<organism evidence="7 8">
    <name type="scientific">Bizionia argentinensis JUB59</name>
    <dbReference type="NCBI Taxonomy" id="1046627"/>
    <lineage>
        <taxon>Bacteria</taxon>
        <taxon>Pseudomonadati</taxon>
        <taxon>Bacteroidota</taxon>
        <taxon>Flavobacteriia</taxon>
        <taxon>Flavobacteriales</taxon>
        <taxon>Flavobacteriaceae</taxon>
        <taxon>Bizionia</taxon>
    </lineage>
</organism>
<evidence type="ECO:0000313" key="8">
    <source>
        <dbReference type="Proteomes" id="UP000003730"/>
    </source>
</evidence>
<keyword evidence="1" id="KW-0677">Repeat</keyword>
<dbReference type="PANTHER" id="PTHR42855:SF2">
    <property type="entry name" value="DRUG RESISTANCE ABC TRANSPORTER,ATP-BINDING PROTEIN"/>
    <property type="match status" value="1"/>
</dbReference>
<keyword evidence="8" id="KW-1185">Reference proteome</keyword>
<dbReference type="STRING" id="1046627.BZARG_1428"/>
<evidence type="ECO:0000256" key="2">
    <source>
        <dbReference type="ARBA" id="ARBA00022741"/>
    </source>
</evidence>
<evidence type="ECO:0000313" key="7">
    <source>
        <dbReference type="EMBL" id="EGV44000.1"/>
    </source>
</evidence>
<dbReference type="FunFam" id="3.40.50.300:FF:000011">
    <property type="entry name" value="Putative ABC transporter ATP-binding component"/>
    <property type="match status" value="1"/>
</dbReference>
<comment type="similarity">
    <text evidence="4">Belongs to the ABC transporter superfamily. ABCF family. YbiT subfamily.</text>
</comment>
<comment type="caution">
    <text evidence="7">The sequence shown here is derived from an EMBL/GenBank/DDBJ whole genome shotgun (WGS) entry which is preliminary data.</text>
</comment>
<evidence type="ECO:0000256" key="3">
    <source>
        <dbReference type="ARBA" id="ARBA00022840"/>
    </source>
</evidence>
<proteinExistence type="inferred from homology"/>
<dbReference type="InterPro" id="IPR051309">
    <property type="entry name" value="ABCF_ATPase"/>
</dbReference>
<protein>
    <recommendedName>
        <fullName evidence="5">Probable ATP-binding protein YbiT</fullName>
    </recommendedName>
</protein>
<dbReference type="SMART" id="SM00382">
    <property type="entry name" value="AAA"/>
    <property type="match status" value="2"/>
</dbReference>
<evidence type="ECO:0000256" key="1">
    <source>
        <dbReference type="ARBA" id="ARBA00022737"/>
    </source>
</evidence>
<dbReference type="PROSITE" id="PS50893">
    <property type="entry name" value="ABC_TRANSPORTER_2"/>
    <property type="match status" value="2"/>
</dbReference>
<evidence type="ECO:0000256" key="5">
    <source>
        <dbReference type="ARBA" id="ARBA00074044"/>
    </source>
</evidence>
<evidence type="ECO:0000256" key="4">
    <source>
        <dbReference type="ARBA" id="ARBA00061551"/>
    </source>
</evidence>
<dbReference type="RefSeq" id="WP_008636151.1">
    <property type="nucleotide sequence ID" value="NZ_AFXZ01000013.1"/>
</dbReference>
<dbReference type="InterPro" id="IPR003439">
    <property type="entry name" value="ABC_transporter-like_ATP-bd"/>
</dbReference>
<accession>G2EC04</accession>
<gene>
    <name evidence="7" type="ORF">BZARG_1428</name>
</gene>
<dbReference type="GO" id="GO:0005524">
    <property type="term" value="F:ATP binding"/>
    <property type="evidence" value="ECO:0007669"/>
    <property type="project" value="UniProtKB-KW"/>
</dbReference>
<dbReference type="FunFam" id="3.40.50.300:FF:000070">
    <property type="entry name" value="Putative ABC transporter ATP-binding component"/>
    <property type="match status" value="1"/>
</dbReference>
<dbReference type="Pfam" id="PF00005">
    <property type="entry name" value="ABC_tran"/>
    <property type="match status" value="2"/>
</dbReference>
<dbReference type="Gene3D" id="3.40.50.300">
    <property type="entry name" value="P-loop containing nucleotide triphosphate hydrolases"/>
    <property type="match status" value="2"/>
</dbReference>
<evidence type="ECO:0000259" key="6">
    <source>
        <dbReference type="PROSITE" id="PS50893"/>
    </source>
</evidence>
<sequence>MISVDNLAVEFSGHTLFSDVSFTINENDKIALMGKNGAGKSTMMKIVAGVQKGTRGHVRFPKDAVIAYLPQHLLTEDDCTVFEEASKAFAHIFEMRDEMDALNKALETRTDYESDEYMNIITKVSDLGEKYYALEDVNYDAEIEKALGGLGFKRSDFTRQTSEFSGGYRMRIELAKMLLQKPDLILLDEPTNHIDIESVIWLEDFLLNKANAVMVISHDKAFIDNITNRTIEVTMGRIYDYKANYTHYLQLREDRRIHQIKAYKEQQRFIADNMVFIDRFKGTFSKTNQVNSRERMLEKLEIIEVDDLDTSALKLRFPAAQRSGDYPVTIKDLSKSYDDVVVFKNANMSISRGEKVSFVGRNGEGKSTMIKAIMGEIEVDGQSTLGHNVKVGYFAQNQASLLDEDLTIFQTVDEVAQGDVRTQIKNILGGFMFRGDDIDKKVSVLSGGEKTRLAMVKLLLEPVNLLILDEPTNHLDLKSKDVLKEALMDFDGTLILVSHDRDFLQGLSQKVFEFKDQRVIEHFETIDDFLIRNRMENLKQIDLKK</sequence>
<dbReference type="Proteomes" id="UP000003730">
    <property type="component" value="Unassembled WGS sequence"/>
</dbReference>
<reference evidence="7 8" key="1">
    <citation type="journal article" date="2008" name="Int. J. Syst. Evol. Microbiol.">
        <title>Bizionia argentinensis sp. nov., isolated from surface marine water in Antarctica.</title>
        <authorList>
            <person name="Bercovich A."/>
            <person name="Vazquez S.C."/>
            <person name="Yankilevich P."/>
            <person name="Coria S.H."/>
            <person name="Foti M."/>
            <person name="Hernandez E."/>
            <person name="Vidal A."/>
            <person name="Ruberto L."/>
            <person name="Melo C."/>
            <person name="Marenssi S."/>
            <person name="Criscuolo M."/>
            <person name="Memoli M."/>
            <person name="Arguelles M."/>
            <person name="Mac Cormack W.P."/>
        </authorList>
    </citation>
    <scope>NUCLEOTIDE SEQUENCE [LARGE SCALE GENOMIC DNA]</scope>
    <source>
        <strain evidence="7 8">JUB59</strain>
    </source>
</reference>
<dbReference type="AlphaFoldDB" id="G2EC04"/>
<dbReference type="InterPro" id="IPR032781">
    <property type="entry name" value="ABC_tran_Xtn"/>
</dbReference>
<keyword evidence="3 7" id="KW-0067">ATP-binding</keyword>
<dbReference type="eggNOG" id="COG0488">
    <property type="taxonomic scope" value="Bacteria"/>
</dbReference>
<dbReference type="SUPFAM" id="SSF52540">
    <property type="entry name" value="P-loop containing nucleoside triphosphate hydrolases"/>
    <property type="match status" value="2"/>
</dbReference>
<dbReference type="InterPro" id="IPR017871">
    <property type="entry name" value="ABC_transporter-like_CS"/>
</dbReference>
<dbReference type="InterPro" id="IPR003593">
    <property type="entry name" value="AAA+_ATPase"/>
</dbReference>
<dbReference type="Pfam" id="PF12848">
    <property type="entry name" value="ABC_tran_Xtn"/>
    <property type="match status" value="1"/>
</dbReference>
<feature type="domain" description="ABC transporter" evidence="6">
    <location>
        <begin position="328"/>
        <end position="541"/>
    </location>
</feature>
<dbReference type="EMBL" id="AFXZ01000013">
    <property type="protein sequence ID" value="EGV44000.1"/>
    <property type="molecule type" value="Genomic_DNA"/>
</dbReference>
<dbReference type="GO" id="GO:0016887">
    <property type="term" value="F:ATP hydrolysis activity"/>
    <property type="evidence" value="ECO:0007669"/>
    <property type="project" value="InterPro"/>
</dbReference>
<name>G2EC04_9FLAO</name>